<feature type="domain" description="Nudix hydrolase" evidence="6">
    <location>
        <begin position="166"/>
        <end position="329"/>
    </location>
</feature>
<dbReference type="Gene3D" id="3.90.79.10">
    <property type="entry name" value="Nucleoside Triphosphate Pyrophosphohydrolase"/>
    <property type="match status" value="1"/>
</dbReference>
<gene>
    <name evidence="8" type="primary">LOC120282776</name>
</gene>
<dbReference type="GO" id="GO:0052751">
    <property type="term" value="F:GDP-mannose hydrolase activity"/>
    <property type="evidence" value="ECO:0007669"/>
    <property type="project" value="TreeGrafter"/>
</dbReference>
<dbReference type="GO" id="GO:0046872">
    <property type="term" value="F:metal ion binding"/>
    <property type="evidence" value="ECO:0007669"/>
    <property type="project" value="UniProtKB-KW"/>
</dbReference>
<reference evidence="8" key="1">
    <citation type="submission" date="2025-08" db="UniProtKB">
        <authorList>
            <consortium name="RefSeq"/>
        </authorList>
    </citation>
    <scope>IDENTIFICATION</scope>
</reference>
<feature type="region of interest" description="Disordered" evidence="5">
    <location>
        <begin position="35"/>
        <end position="70"/>
    </location>
</feature>
<protein>
    <submittedName>
        <fullName evidence="8">Nudix hydrolase 9</fullName>
    </submittedName>
</protein>
<sequence length="334" mass="36830">MGGLVLVNCAPARHLVTIEADRRCRGLSRRVPALSPSFDGHSMRSWTSNPRPPPPPIPAAPSSSSLPAPLASLDLEVPHPDAKLEDSINEIWNQRIGKNSSLYNGQKFRYGASILHMGNGVDRESSVCLHLGLTDYRTFVGTNLNPSWEMFLIPSEDDTIHCQHTSSPLGNGAVVETSDKKILVLQRSNNVGEFPGYFVFPGGHSEPLEVGISAHQAENSEVINRKVSQEMFDGIIREVVEEIGVPSHSLTEPVFIGISRRDLNVRPTAFFFVNCNLESSEIHQLYSKAQDGYESTQLYAVLKDDLAEMSLKMPGCHRGGHALYELMMNRKDIG</sequence>
<keyword evidence="4" id="KW-0460">Magnesium</keyword>
<dbReference type="SUPFAM" id="SSF55811">
    <property type="entry name" value="Nudix"/>
    <property type="match status" value="1"/>
</dbReference>
<proteinExistence type="predicted"/>
<dbReference type="Proteomes" id="UP001515500">
    <property type="component" value="Chromosome 18"/>
</dbReference>
<organism evidence="7 8">
    <name type="scientific">Dioscorea cayennensis subsp. rotundata</name>
    <name type="common">White Guinea yam</name>
    <name type="synonym">Dioscorea rotundata</name>
    <dbReference type="NCBI Taxonomy" id="55577"/>
    <lineage>
        <taxon>Eukaryota</taxon>
        <taxon>Viridiplantae</taxon>
        <taxon>Streptophyta</taxon>
        <taxon>Embryophyta</taxon>
        <taxon>Tracheophyta</taxon>
        <taxon>Spermatophyta</taxon>
        <taxon>Magnoliopsida</taxon>
        <taxon>Liliopsida</taxon>
        <taxon>Dioscoreales</taxon>
        <taxon>Dioscoreaceae</taxon>
        <taxon>Dioscorea</taxon>
    </lineage>
</organism>
<evidence type="ECO:0000256" key="2">
    <source>
        <dbReference type="ARBA" id="ARBA00022723"/>
    </source>
</evidence>
<keyword evidence="2" id="KW-0479">Metal-binding</keyword>
<dbReference type="GeneID" id="120282776"/>
<keyword evidence="7" id="KW-1185">Reference proteome</keyword>
<feature type="compositionally biased region" description="Pro residues" evidence="5">
    <location>
        <begin position="50"/>
        <end position="59"/>
    </location>
</feature>
<comment type="cofactor">
    <cofactor evidence="1">
        <name>Mg(2+)</name>
        <dbReference type="ChEBI" id="CHEBI:18420"/>
    </cofactor>
</comment>
<feature type="compositionally biased region" description="Low complexity" evidence="5">
    <location>
        <begin position="60"/>
        <end position="70"/>
    </location>
</feature>
<evidence type="ECO:0000256" key="5">
    <source>
        <dbReference type="SAM" id="MobiDB-lite"/>
    </source>
</evidence>
<dbReference type="InterPro" id="IPR055295">
    <property type="entry name" value="NUDT22/NUDT9-like"/>
</dbReference>
<dbReference type="PANTHER" id="PTHR31835:SF1">
    <property type="entry name" value="URIDINE DIPHOSPHATE GLUCOSE PYROPHOSPHATASE NUDT22"/>
    <property type="match status" value="1"/>
</dbReference>
<evidence type="ECO:0000259" key="6">
    <source>
        <dbReference type="PROSITE" id="PS51462"/>
    </source>
</evidence>
<dbReference type="AlphaFoldDB" id="A0AB40CZL5"/>
<dbReference type="PANTHER" id="PTHR31835">
    <property type="entry name" value="URIDINE DIPHOSPHATE GLUCOSE PYROPHOSPHATASE"/>
    <property type="match status" value="1"/>
</dbReference>
<dbReference type="InterPro" id="IPR000086">
    <property type="entry name" value="NUDIX_hydrolase_dom"/>
</dbReference>
<evidence type="ECO:0000313" key="7">
    <source>
        <dbReference type="Proteomes" id="UP001515500"/>
    </source>
</evidence>
<name>A0AB40CZL5_DIOCR</name>
<evidence type="ECO:0000256" key="4">
    <source>
        <dbReference type="ARBA" id="ARBA00022842"/>
    </source>
</evidence>
<dbReference type="InterPro" id="IPR015797">
    <property type="entry name" value="NUDIX_hydrolase-like_dom_sf"/>
</dbReference>
<accession>A0AB40CZL5</accession>
<evidence type="ECO:0000256" key="3">
    <source>
        <dbReference type="ARBA" id="ARBA00022801"/>
    </source>
</evidence>
<dbReference type="CDD" id="cd02883">
    <property type="entry name" value="NUDIX_Hydrolase"/>
    <property type="match status" value="1"/>
</dbReference>
<keyword evidence="3 8" id="KW-0378">Hydrolase</keyword>
<dbReference type="PROSITE" id="PS51462">
    <property type="entry name" value="NUDIX"/>
    <property type="match status" value="1"/>
</dbReference>
<evidence type="ECO:0000256" key="1">
    <source>
        <dbReference type="ARBA" id="ARBA00001946"/>
    </source>
</evidence>
<dbReference type="RefSeq" id="XP_039145556.1">
    <property type="nucleotide sequence ID" value="XM_039289622.1"/>
</dbReference>
<evidence type="ECO:0000313" key="8">
    <source>
        <dbReference type="RefSeq" id="XP_039145556.1"/>
    </source>
</evidence>